<proteinExistence type="predicted"/>
<evidence type="ECO:0000313" key="1">
    <source>
        <dbReference type="EMBL" id="QDV16675.1"/>
    </source>
</evidence>
<dbReference type="RefSeq" id="WP_145454510.1">
    <property type="nucleotide sequence ID" value="NZ_CP036317.1"/>
</dbReference>
<gene>
    <name evidence="1" type="ORF">Pan153_13060</name>
</gene>
<reference evidence="1 2" key="1">
    <citation type="submission" date="2019-02" db="EMBL/GenBank/DDBJ databases">
        <title>Deep-cultivation of Planctomycetes and their phenomic and genomic characterization uncovers novel biology.</title>
        <authorList>
            <person name="Wiegand S."/>
            <person name="Jogler M."/>
            <person name="Boedeker C."/>
            <person name="Pinto D."/>
            <person name="Vollmers J."/>
            <person name="Rivas-Marin E."/>
            <person name="Kohn T."/>
            <person name="Peeters S.H."/>
            <person name="Heuer A."/>
            <person name="Rast P."/>
            <person name="Oberbeckmann S."/>
            <person name="Bunk B."/>
            <person name="Jeske O."/>
            <person name="Meyerdierks A."/>
            <person name="Storesund J.E."/>
            <person name="Kallscheuer N."/>
            <person name="Luecker S."/>
            <person name="Lage O.M."/>
            <person name="Pohl T."/>
            <person name="Merkel B.J."/>
            <person name="Hornburger P."/>
            <person name="Mueller R.-W."/>
            <person name="Bruemmer F."/>
            <person name="Labrenz M."/>
            <person name="Spormann A.M."/>
            <person name="Op den Camp H."/>
            <person name="Overmann J."/>
            <person name="Amann R."/>
            <person name="Jetten M.S.M."/>
            <person name="Mascher T."/>
            <person name="Medema M.H."/>
            <person name="Devos D.P."/>
            <person name="Kaster A.-K."/>
            <person name="Ovreas L."/>
            <person name="Rohde M."/>
            <person name="Galperin M.Y."/>
            <person name="Jogler C."/>
        </authorList>
    </citation>
    <scope>NUCLEOTIDE SEQUENCE [LARGE SCALE GENOMIC DNA]</scope>
    <source>
        <strain evidence="1 2">Pan153</strain>
    </source>
</reference>
<evidence type="ECO:0000313" key="2">
    <source>
        <dbReference type="Proteomes" id="UP000320839"/>
    </source>
</evidence>
<organism evidence="1 2">
    <name type="scientific">Gimesia panareensis</name>
    <dbReference type="NCBI Taxonomy" id="2527978"/>
    <lineage>
        <taxon>Bacteria</taxon>
        <taxon>Pseudomonadati</taxon>
        <taxon>Planctomycetota</taxon>
        <taxon>Planctomycetia</taxon>
        <taxon>Planctomycetales</taxon>
        <taxon>Planctomycetaceae</taxon>
        <taxon>Gimesia</taxon>
    </lineage>
</organism>
<name>A0A518FJZ2_9PLAN</name>
<dbReference type="Proteomes" id="UP000320839">
    <property type="component" value="Chromosome"/>
</dbReference>
<accession>A0A518FJZ2</accession>
<dbReference type="EMBL" id="CP036317">
    <property type="protein sequence ID" value="QDV16675.1"/>
    <property type="molecule type" value="Genomic_DNA"/>
</dbReference>
<sequence>MPPETCNYYTPAQTFFSLARIRNVHTTQLPGLLLNQNLTPEIIQPGPEFALPFFTASTLKIKISIFTYFIDNDMDCDFPEGYAV</sequence>
<dbReference type="AlphaFoldDB" id="A0A518FJZ2"/>
<protein>
    <submittedName>
        <fullName evidence="1">Uncharacterized protein</fullName>
    </submittedName>
</protein>